<evidence type="ECO:0000313" key="2">
    <source>
        <dbReference type="Proteomes" id="UP000887578"/>
    </source>
</evidence>
<dbReference type="InterPro" id="IPR002110">
    <property type="entry name" value="Ankyrin_rpt"/>
</dbReference>
<name>A0A914QXF9_9BILA</name>
<keyword evidence="1" id="KW-0040">ANK repeat</keyword>
<dbReference type="Gene3D" id="1.25.40.20">
    <property type="entry name" value="Ankyrin repeat-containing domain"/>
    <property type="match status" value="1"/>
</dbReference>
<dbReference type="PROSITE" id="PS50297">
    <property type="entry name" value="ANK_REP_REGION"/>
    <property type="match status" value="1"/>
</dbReference>
<proteinExistence type="predicted"/>
<dbReference type="Proteomes" id="UP000887578">
    <property type="component" value="Unplaced"/>
</dbReference>
<dbReference type="InterPro" id="IPR036691">
    <property type="entry name" value="Endo/exonu/phosph_ase_sf"/>
</dbReference>
<organism evidence="2 3">
    <name type="scientific">Panagrolaimus davidi</name>
    <dbReference type="NCBI Taxonomy" id="227884"/>
    <lineage>
        <taxon>Eukaryota</taxon>
        <taxon>Metazoa</taxon>
        <taxon>Ecdysozoa</taxon>
        <taxon>Nematoda</taxon>
        <taxon>Chromadorea</taxon>
        <taxon>Rhabditida</taxon>
        <taxon>Tylenchina</taxon>
        <taxon>Panagrolaimomorpha</taxon>
        <taxon>Panagrolaimoidea</taxon>
        <taxon>Panagrolaimidae</taxon>
        <taxon>Panagrolaimus</taxon>
    </lineage>
</organism>
<dbReference type="PROSITE" id="PS50088">
    <property type="entry name" value="ANK_REPEAT"/>
    <property type="match status" value="1"/>
</dbReference>
<evidence type="ECO:0000256" key="1">
    <source>
        <dbReference type="PROSITE-ProRule" id="PRU00023"/>
    </source>
</evidence>
<dbReference type="SUPFAM" id="SSF56219">
    <property type="entry name" value="DNase I-like"/>
    <property type="match status" value="1"/>
</dbReference>
<feature type="repeat" description="ANK" evidence="1">
    <location>
        <begin position="11"/>
        <end position="43"/>
    </location>
</feature>
<dbReference type="Pfam" id="PF13857">
    <property type="entry name" value="Ank_5"/>
    <property type="match status" value="1"/>
</dbReference>
<dbReference type="AlphaFoldDB" id="A0A914QXF9"/>
<dbReference type="WBParaSite" id="PDA_v2.g8977.t1">
    <property type="protein sequence ID" value="PDA_v2.g8977.t1"/>
    <property type="gene ID" value="PDA_v2.g8977"/>
</dbReference>
<sequence>MMTNVRYNGLEGDTLLHIAAKADDAEIFEWLSENGLKIDLKNFDGQTARDLAGKDSKSIQSADRLLALQNELTHLKKYDILGLAETWIAGQTCSRLTSGEYLYNSGKLGDSRFSGVGLLISAEMNRKVVGVKYVSDRIIQVLLKLRAGKTLRITQVYAPQSGRGEDEYDLFLDQLSSSLDRPVTNDIVLGDFNASTGPCQNGVNFCLTFV</sequence>
<dbReference type="Gene3D" id="3.60.10.10">
    <property type="entry name" value="Endonuclease/exonuclease/phosphatase"/>
    <property type="match status" value="1"/>
</dbReference>
<dbReference type="InterPro" id="IPR036770">
    <property type="entry name" value="Ankyrin_rpt-contain_sf"/>
</dbReference>
<dbReference type="SUPFAM" id="SSF48403">
    <property type="entry name" value="Ankyrin repeat"/>
    <property type="match status" value="1"/>
</dbReference>
<reference evidence="3" key="1">
    <citation type="submission" date="2022-11" db="UniProtKB">
        <authorList>
            <consortium name="WormBaseParasite"/>
        </authorList>
    </citation>
    <scope>IDENTIFICATION</scope>
</reference>
<keyword evidence="2" id="KW-1185">Reference proteome</keyword>
<protein>
    <submittedName>
        <fullName evidence="3">Uncharacterized protein</fullName>
    </submittedName>
</protein>
<evidence type="ECO:0000313" key="3">
    <source>
        <dbReference type="WBParaSite" id="PDA_v2.g8977.t1"/>
    </source>
</evidence>
<accession>A0A914QXF9</accession>